<feature type="compositionally biased region" description="Basic and acidic residues" evidence="1">
    <location>
        <begin position="92"/>
        <end position="116"/>
    </location>
</feature>
<organism evidence="3 4">
    <name type="scientific">Galeopterus variegatus</name>
    <name type="common">Malayan flying lemur</name>
    <name type="synonym">Cynocephalus variegatus</name>
    <dbReference type="NCBI Taxonomy" id="482537"/>
    <lineage>
        <taxon>Eukaryota</taxon>
        <taxon>Metazoa</taxon>
        <taxon>Chordata</taxon>
        <taxon>Craniata</taxon>
        <taxon>Vertebrata</taxon>
        <taxon>Euteleostomi</taxon>
        <taxon>Mammalia</taxon>
        <taxon>Eutheria</taxon>
        <taxon>Euarchontoglires</taxon>
        <taxon>Dermoptera</taxon>
        <taxon>Cynocephalidae</taxon>
        <taxon>Galeopterus</taxon>
    </lineage>
</organism>
<feature type="compositionally biased region" description="Basic residues" evidence="1">
    <location>
        <begin position="76"/>
        <end position="87"/>
    </location>
</feature>
<feature type="compositionally biased region" description="Basic and acidic residues" evidence="1">
    <location>
        <begin position="228"/>
        <end position="241"/>
    </location>
</feature>
<name>A0ABM0Q2L0_GALVR</name>
<dbReference type="InterPro" id="IPR015753">
    <property type="entry name" value="LRRC37"/>
</dbReference>
<gene>
    <name evidence="4" type="primary">LOC103582918</name>
</gene>
<evidence type="ECO:0000256" key="1">
    <source>
        <dbReference type="SAM" id="MobiDB-lite"/>
    </source>
</evidence>
<accession>A0ABM0Q2L0</accession>
<dbReference type="Proteomes" id="UP000694923">
    <property type="component" value="Unplaced"/>
</dbReference>
<evidence type="ECO:0000313" key="3">
    <source>
        <dbReference type="Proteomes" id="UP000694923"/>
    </source>
</evidence>
<keyword evidence="3" id="KW-1185">Reference proteome</keyword>
<dbReference type="PANTHER" id="PTHR23045">
    <property type="entry name" value="LEUCINE-RICH REPEAT-CONTAINING PROTEIN 37A"/>
    <property type="match status" value="1"/>
</dbReference>
<feature type="region of interest" description="Disordered" evidence="1">
    <location>
        <begin position="32"/>
        <end position="58"/>
    </location>
</feature>
<feature type="region of interest" description="Disordered" evidence="1">
    <location>
        <begin position="73"/>
        <end position="144"/>
    </location>
</feature>
<dbReference type="InterPro" id="IPR029423">
    <property type="entry name" value="LRRC37AB_C"/>
</dbReference>
<proteinExistence type="predicted"/>
<sequence length="278" mass="32137">MTESVGKRLQRVYRVFKGQRGIKNRHFKELRDPSIKKDQKIIEGSEHQEGSEHRVRDQSFIESVGERLQRMNRILKGPRGKKKRHFQQLRDQSIRRDQSIFEGSEHQEGSEHHKNSAADSPVTALKSVPSAKQSSETQWKYRSPETDLPLKHKDFSHPSLSSPGDQFELQLNQHLQSLMSNNEMRRLISHVIRTLKMDCSEPHVQMACAKLISRTGLLMKLLSEQEESKVSKAEWDPDQWKSENYISESPEAQGEQKDQESPEVRTTAETGDPEFSII</sequence>
<feature type="compositionally biased region" description="Polar residues" evidence="1">
    <location>
        <begin position="130"/>
        <end position="140"/>
    </location>
</feature>
<evidence type="ECO:0000313" key="4">
    <source>
        <dbReference type="RefSeq" id="XP_008562601.1"/>
    </source>
</evidence>
<evidence type="ECO:0000259" key="2">
    <source>
        <dbReference type="Pfam" id="PF14914"/>
    </source>
</evidence>
<feature type="domain" description="LRRC37A/B like protein 1 C-terminal" evidence="2">
    <location>
        <begin position="162"/>
        <end position="265"/>
    </location>
</feature>
<dbReference type="Pfam" id="PF14914">
    <property type="entry name" value="LRRC37AB_C"/>
    <property type="match status" value="1"/>
</dbReference>
<reference evidence="4" key="1">
    <citation type="submission" date="2025-08" db="UniProtKB">
        <authorList>
            <consortium name="RefSeq"/>
        </authorList>
    </citation>
    <scope>IDENTIFICATION</scope>
</reference>
<feature type="region of interest" description="Disordered" evidence="1">
    <location>
        <begin position="228"/>
        <end position="278"/>
    </location>
</feature>
<dbReference type="PANTHER" id="PTHR23045:SF9">
    <property type="entry name" value="LEUCINE RICH REPEAT CONTAINING 37A-RELATED"/>
    <property type="match status" value="1"/>
</dbReference>
<dbReference type="RefSeq" id="XP_008562601.1">
    <property type="nucleotide sequence ID" value="XM_008564379.1"/>
</dbReference>
<feature type="compositionally biased region" description="Basic and acidic residues" evidence="1">
    <location>
        <begin position="254"/>
        <end position="263"/>
    </location>
</feature>
<protein>
    <submittedName>
        <fullName evidence="4">Leucine-rich repeat-containing protein 37A3-like</fullName>
    </submittedName>
</protein>
<dbReference type="GeneID" id="103582918"/>